<dbReference type="PANTHER" id="PTHR22970">
    <property type="entry name" value="AT-RICH INTERACTIVE DOMAIN-CONTAINING PROTEIN 2"/>
    <property type="match status" value="1"/>
</dbReference>
<dbReference type="SUPFAM" id="SSF48371">
    <property type="entry name" value="ARM repeat"/>
    <property type="match status" value="1"/>
</dbReference>
<feature type="region of interest" description="Disordered" evidence="5">
    <location>
        <begin position="137"/>
        <end position="244"/>
    </location>
</feature>
<keyword evidence="4" id="KW-0539">Nucleus</keyword>
<keyword evidence="9" id="KW-1185">Reference proteome</keyword>
<dbReference type="InterPro" id="IPR036431">
    <property type="entry name" value="ARID_dom_sf"/>
</dbReference>
<dbReference type="AlphaFoldDB" id="A0AA40K190"/>
<dbReference type="GO" id="GO:0016586">
    <property type="term" value="C:RSC-type complex"/>
    <property type="evidence" value="ECO:0007669"/>
    <property type="project" value="TreeGrafter"/>
</dbReference>
<evidence type="ECO:0000256" key="3">
    <source>
        <dbReference type="ARBA" id="ARBA00023163"/>
    </source>
</evidence>
<dbReference type="SMART" id="SM01014">
    <property type="entry name" value="ARID"/>
    <property type="match status" value="1"/>
</dbReference>
<dbReference type="PANTHER" id="PTHR22970:SF14">
    <property type="entry name" value="AT-RICH INTERACTIVE DOMAIN-CONTAINING PROTEIN 2"/>
    <property type="match status" value="1"/>
</dbReference>
<evidence type="ECO:0000256" key="5">
    <source>
        <dbReference type="SAM" id="MobiDB-lite"/>
    </source>
</evidence>
<evidence type="ECO:0000259" key="6">
    <source>
        <dbReference type="PROSITE" id="PS51011"/>
    </source>
</evidence>
<feature type="region of interest" description="Disordered" evidence="5">
    <location>
        <begin position="929"/>
        <end position="955"/>
    </location>
</feature>
<feature type="domain" description="ARID" evidence="6">
    <location>
        <begin position="15"/>
        <end position="109"/>
    </location>
</feature>
<dbReference type="Gene3D" id="1.10.150.60">
    <property type="entry name" value="ARID DNA-binding domain"/>
    <property type="match status" value="1"/>
</dbReference>
<dbReference type="Proteomes" id="UP001172159">
    <property type="component" value="Unassembled WGS sequence"/>
</dbReference>
<evidence type="ECO:0000256" key="4">
    <source>
        <dbReference type="ARBA" id="ARBA00023242"/>
    </source>
</evidence>
<comment type="caution">
    <text evidence="8">The sequence shown here is derived from an EMBL/GenBank/DDBJ whole genome shotgun (WGS) entry which is preliminary data.</text>
</comment>
<dbReference type="GO" id="GO:0003677">
    <property type="term" value="F:DNA binding"/>
    <property type="evidence" value="ECO:0007669"/>
    <property type="project" value="InterPro"/>
</dbReference>
<dbReference type="SMART" id="SM00501">
    <property type="entry name" value="BRIGHT"/>
    <property type="match status" value="1"/>
</dbReference>
<reference evidence="8" key="1">
    <citation type="submission" date="2023-06" db="EMBL/GenBank/DDBJ databases">
        <title>Genome-scale phylogeny and comparative genomics of the fungal order Sordariales.</title>
        <authorList>
            <consortium name="Lawrence Berkeley National Laboratory"/>
            <person name="Hensen N."/>
            <person name="Bonometti L."/>
            <person name="Westerberg I."/>
            <person name="Brannstrom I.O."/>
            <person name="Guillou S."/>
            <person name="Cros-Aarteil S."/>
            <person name="Calhoun S."/>
            <person name="Haridas S."/>
            <person name="Kuo A."/>
            <person name="Mondo S."/>
            <person name="Pangilinan J."/>
            <person name="Riley R."/>
            <person name="Labutti K."/>
            <person name="Andreopoulos B."/>
            <person name="Lipzen A."/>
            <person name="Chen C."/>
            <person name="Yanf M."/>
            <person name="Daum C."/>
            <person name="Ng V."/>
            <person name="Clum A."/>
            <person name="Steindorff A."/>
            <person name="Ohm R."/>
            <person name="Martin F."/>
            <person name="Silar P."/>
            <person name="Natvig D."/>
            <person name="Lalanne C."/>
            <person name="Gautier V."/>
            <person name="Ament-Velasquez S.L."/>
            <person name="Kruys A."/>
            <person name="Hutchinson M.I."/>
            <person name="Powell A.J."/>
            <person name="Barry K."/>
            <person name="Miller A.N."/>
            <person name="Grigoriev I.V."/>
            <person name="Debuchy R."/>
            <person name="Gladieux P."/>
            <person name="Thoren M.H."/>
            <person name="Johannesson H."/>
        </authorList>
    </citation>
    <scope>NUCLEOTIDE SEQUENCE</scope>
    <source>
        <strain evidence="8">CBS 540.89</strain>
    </source>
</reference>
<evidence type="ECO:0000259" key="7">
    <source>
        <dbReference type="PROSITE" id="PS51526"/>
    </source>
</evidence>
<dbReference type="PROSITE" id="PS51011">
    <property type="entry name" value="ARID"/>
    <property type="match status" value="1"/>
</dbReference>
<gene>
    <name evidence="8" type="ORF">B0T21DRAFT_127302</name>
</gene>
<dbReference type="GO" id="GO:0006355">
    <property type="term" value="P:regulation of DNA-templated transcription"/>
    <property type="evidence" value="ECO:0007669"/>
    <property type="project" value="InterPro"/>
</dbReference>
<accession>A0AA40K190</accession>
<dbReference type="PROSITE" id="PS51526">
    <property type="entry name" value="RFX_DBD"/>
    <property type="match status" value="1"/>
</dbReference>
<name>A0AA40K190_9PEZI</name>
<keyword evidence="1" id="KW-0156">Chromatin regulator</keyword>
<dbReference type="Pfam" id="PF01388">
    <property type="entry name" value="ARID"/>
    <property type="match status" value="1"/>
</dbReference>
<dbReference type="InterPro" id="IPR052406">
    <property type="entry name" value="Chromatin_Remodeling_Comp"/>
</dbReference>
<evidence type="ECO:0000256" key="2">
    <source>
        <dbReference type="ARBA" id="ARBA00023015"/>
    </source>
</evidence>
<feature type="region of interest" description="Disordered" evidence="5">
    <location>
        <begin position="830"/>
        <end position="884"/>
    </location>
</feature>
<dbReference type="InterPro" id="IPR016024">
    <property type="entry name" value="ARM-type_fold"/>
</dbReference>
<feature type="compositionally biased region" description="Low complexity" evidence="5">
    <location>
        <begin position="207"/>
        <end position="226"/>
    </location>
</feature>
<dbReference type="SUPFAM" id="SSF46774">
    <property type="entry name" value="ARID-like"/>
    <property type="match status" value="1"/>
</dbReference>
<keyword evidence="2" id="KW-0805">Transcription regulation</keyword>
<dbReference type="EMBL" id="JAUKTV010000003">
    <property type="protein sequence ID" value="KAK0742288.1"/>
    <property type="molecule type" value="Genomic_DNA"/>
</dbReference>
<dbReference type="FunFam" id="1.10.150.60:FF:000021">
    <property type="entry name" value="Chromatin structure-remodeling complex subunit rsc9"/>
    <property type="match status" value="1"/>
</dbReference>
<feature type="compositionally biased region" description="Low complexity" evidence="5">
    <location>
        <begin position="836"/>
        <end position="876"/>
    </location>
</feature>
<protein>
    <submittedName>
        <fullName evidence="8">Uncharacterized protein</fullName>
    </submittedName>
</protein>
<dbReference type="InterPro" id="IPR003150">
    <property type="entry name" value="DNA-bd_RFX"/>
</dbReference>
<evidence type="ECO:0000313" key="8">
    <source>
        <dbReference type="EMBL" id="KAK0742288.1"/>
    </source>
</evidence>
<dbReference type="CDD" id="cd16100">
    <property type="entry name" value="ARID"/>
    <property type="match status" value="1"/>
</dbReference>
<evidence type="ECO:0000313" key="9">
    <source>
        <dbReference type="Proteomes" id="UP001172159"/>
    </source>
</evidence>
<sequence>MAPTKPIVEHTVDRTPEYEKFLEELRGFHEKRGTHLDPEPKMGNLSVDLYKLFNYIVQNGGYDKVSDEKLMWRKMCEGLGLMRHNAPADAYTLKQIFYKNLAAFEIKKIHNKEPPPPEILEFTTAKGGSLLTRTLENFVAKGRNDREDSEDGSTPGRERPVAETPASGRASRGLREAPAPRVIFHPDTNSSRQTRHASGAQQIGTPSSNSHAQSHSHNNTPSGHGPNHPHPGRGGAYVFNPPGPDMNNPIVQGFQPQQVQQVPLRIVDTPSSNPELFARKQRLLKQPPVAAPNPGMIVRACLLQALDGPNIYERCLLALRSGIKSEQAFGTHHLLKISHERGDKYKFSAFCGLAEGLTELALSIGSMIYHVNWTVSYDPDSDSTDIGELDGLEGTPDILERIAQLKRREDVDDNIMPAEFRDQLTLILEATQTIRNMVNMPDNAYFMSEYPPVKDLLCVLLNLPELESVVELKHLALEIAESILPYLVLRSDDPLYQSLLAKLESDDRGVILTALKALNKIALNHPIETNRLGNVPPSVLQRIMDWLLLNDEDLLDITTDFLYQYTAVVENLDTMLKHIKMENLVTHLVRLLSHGAKRSTRELVVSEARLAYDPPNETVVPTPKDLLEKLLAIEEPERCYAWIRCFFEEDPDSNITQLAIWQAYNTEFLEPLKRKGRSMISAPEFIKSITSVYESAGAQIVHEQGPGGQSQQKYLIKGIRPRRYPISPDGRGYFQCQLPAPAGAPSKSPKCGAWNLTAEKMWGHIVSEHLGQGVPRSEDGKLVNKEGMFNCVWNKCQKFPKPTKMFLAQYMAHLKTHLRDEEIRHAAKPTEVSPLAPATPGGVVPASPAAASTPTSATTKSRSGSFSSGNSNNNKSRVVRPAKTVTITLEETANARDERNPNAPPQAAGVPLSAVLILRNIAQYVPKTEAEQELRKKQRERAEKEEQKEEEEEEEGWNEILFRPVMGRLWEVFTENRLLTPHLGTLFQLLETKQVRRFIMED</sequence>
<feature type="domain" description="RFX-type winged-helix" evidence="7">
    <location>
        <begin position="639"/>
        <end position="723"/>
    </location>
</feature>
<feature type="compositionally biased region" description="Basic and acidic residues" evidence="5">
    <location>
        <begin position="929"/>
        <end position="947"/>
    </location>
</feature>
<dbReference type="InterPro" id="IPR001606">
    <property type="entry name" value="ARID_dom"/>
</dbReference>
<evidence type="ECO:0000256" key="1">
    <source>
        <dbReference type="ARBA" id="ARBA00022853"/>
    </source>
</evidence>
<dbReference type="GO" id="GO:0006325">
    <property type="term" value="P:chromatin organization"/>
    <property type="evidence" value="ECO:0007669"/>
    <property type="project" value="UniProtKB-KW"/>
</dbReference>
<keyword evidence="3" id="KW-0804">Transcription</keyword>
<proteinExistence type="predicted"/>
<organism evidence="8 9">
    <name type="scientific">Apiosordaria backusii</name>
    <dbReference type="NCBI Taxonomy" id="314023"/>
    <lineage>
        <taxon>Eukaryota</taxon>
        <taxon>Fungi</taxon>
        <taxon>Dikarya</taxon>
        <taxon>Ascomycota</taxon>
        <taxon>Pezizomycotina</taxon>
        <taxon>Sordariomycetes</taxon>
        <taxon>Sordariomycetidae</taxon>
        <taxon>Sordariales</taxon>
        <taxon>Lasiosphaeriaceae</taxon>
        <taxon>Apiosordaria</taxon>
    </lineage>
</organism>